<keyword evidence="3" id="KW-1185">Reference proteome</keyword>
<organism evidence="2 3">
    <name type="scientific">Alligator mississippiensis</name>
    <name type="common">American alligator</name>
    <dbReference type="NCBI Taxonomy" id="8496"/>
    <lineage>
        <taxon>Eukaryota</taxon>
        <taxon>Metazoa</taxon>
        <taxon>Chordata</taxon>
        <taxon>Craniata</taxon>
        <taxon>Vertebrata</taxon>
        <taxon>Euteleostomi</taxon>
        <taxon>Archelosauria</taxon>
        <taxon>Archosauria</taxon>
        <taxon>Crocodylia</taxon>
        <taxon>Alligatoridae</taxon>
        <taxon>Alligatorinae</taxon>
        <taxon>Alligator</taxon>
    </lineage>
</organism>
<evidence type="ECO:0000313" key="2">
    <source>
        <dbReference type="EMBL" id="KYO24056.1"/>
    </source>
</evidence>
<evidence type="ECO:0000313" key="3">
    <source>
        <dbReference type="Proteomes" id="UP000050525"/>
    </source>
</evidence>
<evidence type="ECO:0000256" key="1">
    <source>
        <dbReference type="SAM" id="MobiDB-lite"/>
    </source>
</evidence>
<protein>
    <submittedName>
        <fullName evidence="2">Uncharacterized protein</fullName>
    </submittedName>
</protein>
<feature type="region of interest" description="Disordered" evidence="1">
    <location>
        <begin position="11"/>
        <end position="44"/>
    </location>
</feature>
<dbReference type="AlphaFoldDB" id="A0A151MHP0"/>
<dbReference type="EMBL" id="AKHW03006155">
    <property type="protein sequence ID" value="KYO24056.1"/>
    <property type="molecule type" value="Genomic_DNA"/>
</dbReference>
<gene>
    <name evidence="2" type="ORF">Y1Q_0004638</name>
</gene>
<accession>A0A151MHP0</accession>
<dbReference type="Proteomes" id="UP000050525">
    <property type="component" value="Unassembled WGS sequence"/>
</dbReference>
<sequence>MPFWWCNFHEGPKNPRKRPQSGRDLGCFTHSTERGLKKKHSAKQEPDVDSSLVFLILSLPEKERVSQRSVRKKLQLMSVKGGT</sequence>
<name>A0A151MHP0_ALLMI</name>
<proteinExistence type="predicted"/>
<reference evidence="2 3" key="1">
    <citation type="journal article" date="2012" name="Genome Biol.">
        <title>Sequencing three crocodilian genomes to illuminate the evolution of archosaurs and amniotes.</title>
        <authorList>
            <person name="St John J.A."/>
            <person name="Braun E.L."/>
            <person name="Isberg S.R."/>
            <person name="Miles L.G."/>
            <person name="Chong A.Y."/>
            <person name="Gongora J."/>
            <person name="Dalzell P."/>
            <person name="Moran C."/>
            <person name="Bed'hom B."/>
            <person name="Abzhanov A."/>
            <person name="Burgess S.C."/>
            <person name="Cooksey A.M."/>
            <person name="Castoe T.A."/>
            <person name="Crawford N.G."/>
            <person name="Densmore L.D."/>
            <person name="Drew J.C."/>
            <person name="Edwards S.V."/>
            <person name="Faircloth B.C."/>
            <person name="Fujita M.K."/>
            <person name="Greenwold M.J."/>
            <person name="Hoffmann F.G."/>
            <person name="Howard J.M."/>
            <person name="Iguchi T."/>
            <person name="Janes D.E."/>
            <person name="Khan S.Y."/>
            <person name="Kohno S."/>
            <person name="de Koning A.J."/>
            <person name="Lance S.L."/>
            <person name="McCarthy F.M."/>
            <person name="McCormack J.E."/>
            <person name="Merchant M.E."/>
            <person name="Peterson D.G."/>
            <person name="Pollock D.D."/>
            <person name="Pourmand N."/>
            <person name="Raney B.J."/>
            <person name="Roessler K.A."/>
            <person name="Sanford J.R."/>
            <person name="Sawyer R.H."/>
            <person name="Schmidt C.J."/>
            <person name="Triplett E.W."/>
            <person name="Tuberville T.D."/>
            <person name="Venegas-Anaya M."/>
            <person name="Howard J.T."/>
            <person name="Jarvis E.D."/>
            <person name="Guillette L.J.Jr."/>
            <person name="Glenn T.C."/>
            <person name="Green R.E."/>
            <person name="Ray D.A."/>
        </authorList>
    </citation>
    <scope>NUCLEOTIDE SEQUENCE [LARGE SCALE GENOMIC DNA]</scope>
    <source>
        <strain evidence="2">KSC_2009_1</strain>
    </source>
</reference>
<comment type="caution">
    <text evidence="2">The sequence shown here is derived from an EMBL/GenBank/DDBJ whole genome shotgun (WGS) entry which is preliminary data.</text>
</comment>